<dbReference type="AlphaFoldDB" id="A0A9W8E824"/>
<evidence type="ECO:0000256" key="5">
    <source>
        <dbReference type="ARBA" id="ARBA00023136"/>
    </source>
</evidence>
<comment type="caution">
    <text evidence="7">The sequence shown here is derived from an EMBL/GenBank/DDBJ whole genome shotgun (WGS) entry which is preliminary data.</text>
</comment>
<sequence>MDVIQAAQAYIKKMVSDVTGMKVLLMDQATTSITSAVTTQSTLLSKETFLVDRIEHEHRDVMMHLKCVCFLRPSEDSIQRLVEELRNPKYREYYVYFSNVVKKSAIEQLAEADENELVREVQEYYADYLPINQDLFSLNMKPQAYPLYGDDLHKWNAAALQRTLQGLMATLLSLKKRPVIRYERNSGMAKRLGREISTAIQGESNLFNFRQTDTPPVLLLLDRRNDPVTPLLNQWTYQAMVHELLGIDNGRVDLTSVPDIRSDMKEVILSVDQDSFYHKTLYYNFGDLGENIKQYVEEYQKKTQSNMKIDSIADMKRFVENYPEFRKLSGNVTKHVTLVGELSRLVEKNGLLDLSELEQSLACSESHANDLQRIREMLASPKISNLGKLRLVCLYALRYESYPNNATKELMQMLAKCGVDERIVQCVDHLIAYAGDRQRQGDLFQNRDIFSRSRHVFRGLKGVENVYTQHTPRLGETLEALIKCKLKDPEYPFLDQVSRDRPQDIIVFMVGGATYAEARLVAQINNSTPGVRVVLGGTTVHNSESFVEELVYAFNRMPPSLR</sequence>
<dbReference type="InterPro" id="IPR043127">
    <property type="entry name" value="Sec-1-like_dom3a"/>
</dbReference>
<dbReference type="GO" id="GO:0031410">
    <property type="term" value="C:cytoplasmic vesicle"/>
    <property type="evidence" value="ECO:0007669"/>
    <property type="project" value="UniProtKB-ARBA"/>
</dbReference>
<dbReference type="Gene3D" id="3.40.50.2060">
    <property type="match status" value="1"/>
</dbReference>
<dbReference type="GO" id="GO:0012505">
    <property type="term" value="C:endomembrane system"/>
    <property type="evidence" value="ECO:0007669"/>
    <property type="project" value="UniProtKB-SubCell"/>
</dbReference>
<evidence type="ECO:0000256" key="1">
    <source>
        <dbReference type="ARBA" id="ARBA00004184"/>
    </source>
</evidence>
<keyword evidence="8" id="KW-1185">Reference proteome</keyword>
<dbReference type="InterPro" id="IPR027482">
    <property type="entry name" value="Sec1-like_dom2"/>
</dbReference>
<dbReference type="InterPro" id="IPR043154">
    <property type="entry name" value="Sec-1-like_dom1"/>
</dbReference>
<dbReference type="InterPro" id="IPR001619">
    <property type="entry name" value="Sec1-like"/>
</dbReference>
<accession>A0A9W8E824</accession>
<keyword evidence="3" id="KW-0813">Transport</keyword>
<keyword evidence="5" id="KW-0472">Membrane</keyword>
<dbReference type="Gene3D" id="3.90.830.10">
    <property type="entry name" value="Syntaxin Binding Protein 1, Chain A, domain 2"/>
    <property type="match status" value="1"/>
</dbReference>
<keyword evidence="4" id="KW-0653">Protein transport</keyword>
<dbReference type="GO" id="GO:0016192">
    <property type="term" value="P:vesicle-mediated transport"/>
    <property type="evidence" value="ECO:0007669"/>
    <property type="project" value="InterPro"/>
</dbReference>
<evidence type="ECO:0000313" key="8">
    <source>
        <dbReference type="Proteomes" id="UP001150925"/>
    </source>
</evidence>
<dbReference type="OrthoDB" id="10266265at2759"/>
<dbReference type="Pfam" id="PF00995">
    <property type="entry name" value="Sec1"/>
    <property type="match status" value="1"/>
</dbReference>
<dbReference type="Proteomes" id="UP001150925">
    <property type="component" value="Unassembled WGS sequence"/>
</dbReference>
<evidence type="ECO:0000256" key="2">
    <source>
        <dbReference type="ARBA" id="ARBA00009884"/>
    </source>
</evidence>
<evidence type="ECO:0000256" key="4">
    <source>
        <dbReference type="ARBA" id="ARBA00022927"/>
    </source>
</evidence>
<gene>
    <name evidence="7" type="primary">VPS45</name>
    <name evidence="7" type="ORF">IWQ62_001899</name>
</gene>
<organism evidence="7 8">
    <name type="scientific">Dispira parvispora</name>
    <dbReference type="NCBI Taxonomy" id="1520584"/>
    <lineage>
        <taxon>Eukaryota</taxon>
        <taxon>Fungi</taxon>
        <taxon>Fungi incertae sedis</taxon>
        <taxon>Zoopagomycota</taxon>
        <taxon>Kickxellomycotina</taxon>
        <taxon>Dimargaritomycetes</taxon>
        <taxon>Dimargaritales</taxon>
        <taxon>Dimargaritaceae</taxon>
        <taxon>Dispira</taxon>
    </lineage>
</organism>
<evidence type="ECO:0000256" key="6">
    <source>
        <dbReference type="ARBA" id="ARBA00073001"/>
    </source>
</evidence>
<proteinExistence type="inferred from homology"/>
<comment type="subcellular location">
    <subcellularLocation>
        <location evidence="1">Endomembrane system</location>
        <topology evidence="1">Peripheral membrane protein</topology>
    </subcellularLocation>
</comment>
<dbReference type="FunFam" id="3.90.830.10:FF:000002">
    <property type="entry name" value="Vacuolar protein sorting-associated protein 45"/>
    <property type="match status" value="1"/>
</dbReference>
<name>A0A9W8E824_9FUNG</name>
<evidence type="ECO:0000313" key="7">
    <source>
        <dbReference type="EMBL" id="KAJ1967382.1"/>
    </source>
</evidence>
<dbReference type="InterPro" id="IPR036045">
    <property type="entry name" value="Sec1-like_sf"/>
</dbReference>
<dbReference type="EMBL" id="JANBPY010000348">
    <property type="protein sequence ID" value="KAJ1967382.1"/>
    <property type="molecule type" value="Genomic_DNA"/>
</dbReference>
<dbReference type="Gene3D" id="3.40.50.1910">
    <property type="match status" value="1"/>
</dbReference>
<protein>
    <recommendedName>
        <fullName evidence="6">Vacuolar protein sorting-associated protein 45</fullName>
    </recommendedName>
</protein>
<dbReference type="PANTHER" id="PTHR11679">
    <property type="entry name" value="VESICLE PROTEIN SORTING-ASSOCIATED"/>
    <property type="match status" value="1"/>
</dbReference>
<dbReference type="PIRSF" id="PIRSF005715">
    <property type="entry name" value="VPS45_Sec1"/>
    <property type="match status" value="1"/>
</dbReference>
<dbReference type="SUPFAM" id="SSF56815">
    <property type="entry name" value="Sec1/munc18-like (SM) proteins"/>
    <property type="match status" value="1"/>
</dbReference>
<dbReference type="Gene3D" id="1.25.40.60">
    <property type="match status" value="1"/>
</dbReference>
<comment type="similarity">
    <text evidence="2">Belongs to the STXBP/unc-18/SEC1 family.</text>
</comment>
<evidence type="ECO:0000256" key="3">
    <source>
        <dbReference type="ARBA" id="ARBA00022448"/>
    </source>
</evidence>
<reference evidence="7" key="1">
    <citation type="submission" date="2022-07" db="EMBL/GenBank/DDBJ databases">
        <title>Phylogenomic reconstructions and comparative analyses of Kickxellomycotina fungi.</title>
        <authorList>
            <person name="Reynolds N.K."/>
            <person name="Stajich J.E."/>
            <person name="Barry K."/>
            <person name="Grigoriev I.V."/>
            <person name="Crous P."/>
            <person name="Smith M.E."/>
        </authorList>
    </citation>
    <scope>NUCLEOTIDE SEQUENCE</scope>
    <source>
        <strain evidence="7">RSA 1196</strain>
    </source>
</reference>
<dbReference type="GO" id="GO:0015031">
    <property type="term" value="P:protein transport"/>
    <property type="evidence" value="ECO:0007669"/>
    <property type="project" value="UniProtKB-KW"/>
</dbReference>